<gene>
    <name evidence="1" type="ORF">ET418_05165</name>
</gene>
<dbReference type="AlphaFoldDB" id="A0A5A9XKB6"/>
<comment type="caution">
    <text evidence="1">The sequence shown here is derived from an EMBL/GenBank/DDBJ whole genome shotgun (WGS) entry which is preliminary data.</text>
</comment>
<dbReference type="Proteomes" id="UP000324298">
    <property type="component" value="Unassembled WGS sequence"/>
</dbReference>
<evidence type="ECO:0000313" key="2">
    <source>
        <dbReference type="Proteomes" id="UP000324298"/>
    </source>
</evidence>
<dbReference type="EMBL" id="SRSD01000003">
    <property type="protein sequence ID" value="KAA0893210.1"/>
    <property type="molecule type" value="Genomic_DNA"/>
</dbReference>
<accession>A0A5A9XKB6</accession>
<keyword evidence="2" id="KW-1185">Reference proteome</keyword>
<dbReference type="RefSeq" id="WP_149306528.1">
    <property type="nucleotide sequence ID" value="NZ_SRSD01000003.1"/>
</dbReference>
<reference evidence="1 2" key="1">
    <citation type="submission" date="2019-04" db="EMBL/GenBank/DDBJ databases">
        <title>Geobacter ruber sp. nov., ferric-reducing bacteria isolated from paddy soil.</title>
        <authorList>
            <person name="Xu Z."/>
            <person name="Masuda Y."/>
            <person name="Itoh H."/>
            <person name="Senoo K."/>
        </authorList>
    </citation>
    <scope>NUCLEOTIDE SEQUENCE [LARGE SCALE GENOMIC DNA]</scope>
    <source>
        <strain evidence="1 2">Red88</strain>
    </source>
</reference>
<proteinExistence type="predicted"/>
<name>A0A5A9XKB6_9BACT</name>
<dbReference type="OrthoDB" id="9005660at2"/>
<organism evidence="1 2">
    <name type="scientific">Oryzomonas rubra</name>
    <dbReference type="NCBI Taxonomy" id="2509454"/>
    <lineage>
        <taxon>Bacteria</taxon>
        <taxon>Pseudomonadati</taxon>
        <taxon>Thermodesulfobacteriota</taxon>
        <taxon>Desulfuromonadia</taxon>
        <taxon>Geobacterales</taxon>
        <taxon>Geobacteraceae</taxon>
        <taxon>Oryzomonas</taxon>
    </lineage>
</organism>
<protein>
    <submittedName>
        <fullName evidence="1">DUF2917 domain-containing protein</fullName>
    </submittedName>
</protein>
<evidence type="ECO:0000313" key="1">
    <source>
        <dbReference type="EMBL" id="KAA0893210.1"/>
    </source>
</evidence>
<dbReference type="Pfam" id="PF11142">
    <property type="entry name" value="DUF2917"/>
    <property type="match status" value="1"/>
</dbReference>
<sequence length="96" mass="10330">MNYLLKKGETVALTSGPEGCSLRMNRGSVWLTRYEDPRDYFLRPGETVAISAPGAVVIEALEDTTFTLEYACTGGPARATIQVGLGLPSPVAMELH</sequence>
<dbReference type="InterPro" id="IPR021317">
    <property type="entry name" value="DUF2917"/>
</dbReference>